<dbReference type="Pfam" id="PF03734">
    <property type="entry name" value="YkuD"/>
    <property type="match status" value="1"/>
</dbReference>
<dbReference type="GO" id="GO:0008360">
    <property type="term" value="P:regulation of cell shape"/>
    <property type="evidence" value="ECO:0007669"/>
    <property type="project" value="UniProtKB-UniRule"/>
</dbReference>
<keyword evidence="6 7" id="KW-0961">Cell wall biogenesis/degradation</keyword>
<dbReference type="Proteomes" id="UP000007590">
    <property type="component" value="Chromosome"/>
</dbReference>
<dbReference type="Gene3D" id="2.40.440.10">
    <property type="entry name" value="L,D-transpeptidase catalytic domain-like"/>
    <property type="match status" value="1"/>
</dbReference>
<dbReference type="RefSeq" id="WP_014679272.1">
    <property type="nucleotide sequence ID" value="NC_017770.1"/>
</dbReference>
<sequence length="565" mass="64983">MIVNYGKPNSCKKELFSCPDSGRFTPFHYLQSLKKIVKLSASIIISKLQLAGIFLIGAIIISSCGKKPSPTGIYLAEKFKEKSYRKFDTAAYNKVLNEELKHQKKLLVNYKLLADYFQKQGANDTAWFVGLLENRKLDTLEFFLRKSSQHGISPDIFYIDKIDSLKKRIYKGKFDSLPQLYTVLARLQVLSANAFVSYASKVHFGCVDPAKIYSRYLIPVERPTDSALQLMLNSNWAALLHKIQPTRKEYITLQKALDTCKSPALKRKILINMERYRWRTPSDSDRFVLVNIPAFDLRVVDSGKTKLTMIVCVGEKREPDYATKRANYLKTGNIEDKPKNHETPIMYGKINNIQLNPKWNIPHSIVQTEILAKSRANPNYLNRSSIKVYNKKGEVVDPFDIDWDSLSPSNIPYSFKQDPGDGNALGKFKFNFPNGSSIYLHDTPNKSAFRKENRAVSHGCVRVADPLKLAQELVQNPRIYDNVRIETGYPPLDSLKMLRYEKKQQEQSESGHQTRWITLDNKWPLFIDYYTCMPSDNGTLRIYNDVYEYDSILLDSLKRFLVKGK</sequence>
<evidence type="ECO:0000313" key="10">
    <source>
        <dbReference type="EMBL" id="AFD06044.1"/>
    </source>
</evidence>
<dbReference type="KEGG" id="scn:Solca_0929"/>
<dbReference type="GO" id="GO:0004180">
    <property type="term" value="F:carboxypeptidase activity"/>
    <property type="evidence" value="ECO:0007669"/>
    <property type="project" value="UniProtKB-ARBA"/>
</dbReference>
<evidence type="ECO:0000256" key="3">
    <source>
        <dbReference type="ARBA" id="ARBA00022679"/>
    </source>
</evidence>
<dbReference type="eggNOG" id="COG2989">
    <property type="taxonomic scope" value="Bacteria"/>
</dbReference>
<dbReference type="OrthoDB" id="9778545at2"/>
<dbReference type="PANTHER" id="PTHR41533:SF2">
    <property type="entry name" value="BLR7131 PROTEIN"/>
    <property type="match status" value="1"/>
</dbReference>
<keyword evidence="3" id="KW-0808">Transferase</keyword>
<dbReference type="SUPFAM" id="SSF141523">
    <property type="entry name" value="L,D-transpeptidase catalytic domain-like"/>
    <property type="match status" value="1"/>
</dbReference>
<dbReference type="GO" id="GO:0071555">
    <property type="term" value="P:cell wall organization"/>
    <property type="evidence" value="ECO:0007669"/>
    <property type="project" value="UniProtKB-UniRule"/>
</dbReference>
<keyword evidence="4 7" id="KW-0133">Cell shape</keyword>
<name>H8KV44_SOLCM</name>
<dbReference type="PANTHER" id="PTHR41533">
    <property type="entry name" value="L,D-TRANSPEPTIDASE HI_1667-RELATED"/>
    <property type="match status" value="1"/>
</dbReference>
<keyword evidence="8" id="KW-1133">Transmembrane helix</keyword>
<feature type="transmembrane region" description="Helical" evidence="8">
    <location>
        <begin position="39"/>
        <end position="61"/>
    </location>
</feature>
<feature type="active site" description="Proton donor/acceptor" evidence="7">
    <location>
        <position position="441"/>
    </location>
</feature>
<evidence type="ECO:0000256" key="5">
    <source>
        <dbReference type="ARBA" id="ARBA00022984"/>
    </source>
</evidence>
<organism evidence="10 11">
    <name type="scientific">Solitalea canadensis (strain ATCC 29591 / DSM 3403 / JCM 21819 / LMG 8368 / NBRC 15130 / NCIMB 12057 / USAM 9D)</name>
    <name type="common">Flexibacter canadensis</name>
    <dbReference type="NCBI Taxonomy" id="929556"/>
    <lineage>
        <taxon>Bacteria</taxon>
        <taxon>Pseudomonadati</taxon>
        <taxon>Bacteroidota</taxon>
        <taxon>Sphingobacteriia</taxon>
        <taxon>Sphingobacteriales</taxon>
        <taxon>Sphingobacteriaceae</taxon>
        <taxon>Solitalea</taxon>
    </lineage>
</organism>
<keyword evidence="5 7" id="KW-0573">Peptidoglycan synthesis</keyword>
<evidence type="ECO:0000256" key="8">
    <source>
        <dbReference type="SAM" id="Phobius"/>
    </source>
</evidence>
<evidence type="ECO:0000259" key="9">
    <source>
        <dbReference type="PROSITE" id="PS52029"/>
    </source>
</evidence>
<comment type="similarity">
    <text evidence="2">Belongs to the YkuD family.</text>
</comment>
<dbReference type="Pfam" id="PF20142">
    <property type="entry name" value="Scaffold"/>
    <property type="match status" value="1"/>
</dbReference>
<dbReference type="CDD" id="cd16913">
    <property type="entry name" value="YkuD_like"/>
    <property type="match status" value="1"/>
</dbReference>
<evidence type="ECO:0000256" key="2">
    <source>
        <dbReference type="ARBA" id="ARBA00005992"/>
    </source>
</evidence>
<evidence type="ECO:0000256" key="1">
    <source>
        <dbReference type="ARBA" id="ARBA00004752"/>
    </source>
</evidence>
<dbReference type="PROSITE" id="PS52029">
    <property type="entry name" value="LD_TPASE"/>
    <property type="match status" value="1"/>
</dbReference>
<dbReference type="EMBL" id="CP003349">
    <property type="protein sequence ID" value="AFD06044.1"/>
    <property type="molecule type" value="Genomic_DNA"/>
</dbReference>
<evidence type="ECO:0000256" key="4">
    <source>
        <dbReference type="ARBA" id="ARBA00022960"/>
    </source>
</evidence>
<dbReference type="InterPro" id="IPR005490">
    <property type="entry name" value="LD_TPept_cat_dom"/>
</dbReference>
<feature type="active site" description="Nucleophile" evidence="7">
    <location>
        <position position="460"/>
    </location>
</feature>
<dbReference type="UniPathway" id="UPA00219"/>
<keyword evidence="8" id="KW-0472">Membrane</keyword>
<dbReference type="GO" id="GO:0009252">
    <property type="term" value="P:peptidoglycan biosynthetic process"/>
    <property type="evidence" value="ECO:0007669"/>
    <property type="project" value="UniProtKB-UniPathway"/>
</dbReference>
<evidence type="ECO:0000313" key="11">
    <source>
        <dbReference type="Proteomes" id="UP000007590"/>
    </source>
</evidence>
<dbReference type="InterPro" id="IPR038063">
    <property type="entry name" value="Transpep_catalytic_dom"/>
</dbReference>
<dbReference type="STRING" id="929556.Solca_0929"/>
<dbReference type="InterPro" id="IPR045380">
    <property type="entry name" value="LD_TPept_scaffold_dom"/>
</dbReference>
<keyword evidence="8" id="KW-0812">Transmembrane</keyword>
<evidence type="ECO:0000256" key="6">
    <source>
        <dbReference type="ARBA" id="ARBA00023316"/>
    </source>
</evidence>
<gene>
    <name evidence="10" type="ordered locus">Solca_0929</name>
</gene>
<dbReference type="GO" id="GO:0016740">
    <property type="term" value="F:transferase activity"/>
    <property type="evidence" value="ECO:0007669"/>
    <property type="project" value="UniProtKB-KW"/>
</dbReference>
<comment type="pathway">
    <text evidence="1 7">Cell wall biogenesis; peptidoglycan biosynthesis.</text>
</comment>
<keyword evidence="11" id="KW-1185">Reference proteome</keyword>
<proteinExistence type="inferred from homology"/>
<dbReference type="InterPro" id="IPR052905">
    <property type="entry name" value="LD-transpeptidase_YkuD-like"/>
</dbReference>
<protein>
    <recommendedName>
        <fullName evidence="9">L,D-TPase catalytic domain-containing protein</fullName>
    </recommendedName>
</protein>
<dbReference type="AlphaFoldDB" id="H8KV44"/>
<feature type="domain" description="L,D-TPase catalytic" evidence="9">
    <location>
        <begin position="286"/>
        <end position="488"/>
    </location>
</feature>
<accession>H8KV44</accession>
<evidence type="ECO:0000256" key="7">
    <source>
        <dbReference type="PROSITE-ProRule" id="PRU01373"/>
    </source>
</evidence>
<dbReference type="HOGENOM" id="CLU_020360_3_1_10"/>
<reference evidence="10" key="1">
    <citation type="submission" date="2012-02" db="EMBL/GenBank/DDBJ databases">
        <title>The complete genome of Solitalea canadensis DSM 3403.</title>
        <authorList>
            <consortium name="US DOE Joint Genome Institute (JGI-PGF)"/>
            <person name="Lucas S."/>
            <person name="Copeland A."/>
            <person name="Lapidus A."/>
            <person name="Glavina del Rio T."/>
            <person name="Dalin E."/>
            <person name="Tice H."/>
            <person name="Bruce D."/>
            <person name="Goodwin L."/>
            <person name="Pitluck S."/>
            <person name="Peters L."/>
            <person name="Ovchinnikova G."/>
            <person name="Lu M."/>
            <person name="Kyrpides N."/>
            <person name="Mavromatis K."/>
            <person name="Ivanova N."/>
            <person name="Brettin T."/>
            <person name="Detter J.C."/>
            <person name="Han C."/>
            <person name="Larimer F."/>
            <person name="Land M."/>
            <person name="Hauser L."/>
            <person name="Markowitz V."/>
            <person name="Cheng J.-F."/>
            <person name="Hugenholtz P."/>
            <person name="Woyke T."/>
            <person name="Wu D."/>
            <person name="Spring S."/>
            <person name="Schroeder M."/>
            <person name="Kopitz M."/>
            <person name="Brambilla E."/>
            <person name="Klenk H.-P."/>
            <person name="Eisen J.A."/>
        </authorList>
    </citation>
    <scope>NUCLEOTIDE SEQUENCE</scope>
    <source>
        <strain evidence="10">DSM 3403</strain>
    </source>
</reference>